<evidence type="ECO:0000313" key="3">
    <source>
        <dbReference type="EMBL" id="SFQ62595.1"/>
    </source>
</evidence>
<dbReference type="GO" id="GO:0016791">
    <property type="term" value="F:phosphatase activity"/>
    <property type="evidence" value="ECO:0007669"/>
    <property type="project" value="TreeGrafter"/>
</dbReference>
<dbReference type="STRING" id="93684.SAMN05421853_11420"/>
<evidence type="ECO:0000256" key="1">
    <source>
        <dbReference type="ARBA" id="ARBA00009580"/>
    </source>
</evidence>
<evidence type="ECO:0000259" key="2">
    <source>
        <dbReference type="PROSITE" id="PS50056"/>
    </source>
</evidence>
<dbReference type="PROSITE" id="PS00383">
    <property type="entry name" value="TYR_PHOSPHATASE_1"/>
    <property type="match status" value="1"/>
</dbReference>
<dbReference type="PANTHER" id="PTHR31126">
    <property type="entry name" value="TYROSINE-PROTEIN PHOSPHATASE"/>
    <property type="match status" value="1"/>
</dbReference>
<dbReference type="InterPro" id="IPR000387">
    <property type="entry name" value="Tyr_Pase_dom"/>
</dbReference>
<reference evidence="4" key="1">
    <citation type="submission" date="2016-10" db="EMBL/GenBank/DDBJ databases">
        <authorList>
            <person name="Varghese N."/>
            <person name="Submissions S."/>
        </authorList>
    </citation>
    <scope>NUCLEOTIDE SEQUENCE [LARGE SCALE GENOMIC DNA]</scope>
    <source>
        <strain evidence="4">JCM 10271</strain>
    </source>
</reference>
<dbReference type="SUPFAM" id="SSF52799">
    <property type="entry name" value="(Phosphotyrosine protein) phosphatases II"/>
    <property type="match status" value="1"/>
</dbReference>
<gene>
    <name evidence="3" type="ORF">SAMN05421853_11420</name>
</gene>
<dbReference type="InterPro" id="IPR016130">
    <property type="entry name" value="Tyr_Pase_AS"/>
</dbReference>
<dbReference type="InterPro" id="IPR029021">
    <property type="entry name" value="Prot-tyrosine_phosphatase-like"/>
</dbReference>
<accession>A0A1I6A1M7</accession>
<organism evidence="3 4">
    <name type="scientific">Roseivivax halotolerans</name>
    <dbReference type="NCBI Taxonomy" id="93684"/>
    <lineage>
        <taxon>Bacteria</taxon>
        <taxon>Pseudomonadati</taxon>
        <taxon>Pseudomonadota</taxon>
        <taxon>Alphaproteobacteria</taxon>
        <taxon>Rhodobacterales</taxon>
        <taxon>Roseobacteraceae</taxon>
        <taxon>Roseivivax</taxon>
    </lineage>
</organism>
<evidence type="ECO:0000313" key="4">
    <source>
        <dbReference type="Proteomes" id="UP000243106"/>
    </source>
</evidence>
<comment type="similarity">
    <text evidence="1">Belongs to the protein-tyrosine phosphatase family.</text>
</comment>
<dbReference type="PANTHER" id="PTHR31126:SF72">
    <property type="entry name" value="DUAL SPECIFICITY PROTEIN PHOSPHATASE TPBA"/>
    <property type="match status" value="1"/>
</dbReference>
<name>A0A1I6A1M7_9RHOB</name>
<sequence length="234" mass="27091">MSKTFWTRIGDAERQIMRSFGKDITSPKQRFLSHLHFSFFDHAILRGFWTNFFEIAPGVYRSNHPTHRRFRRYKKMGIKSVINLRGEDKFSFYLFEKEICEELGLTLIDTKMWARNATKSTRLLAVVDAMRTAEKPLVFHCKSGADRTGIAAAMYLLIFEGASIAEARKQLGLRYVHLKFTKTGVQDYILDVYEARQESGEIGFEDWLRDEYDASRIQAAFDANRPAKDVALPA</sequence>
<dbReference type="EMBL" id="FOXV01000014">
    <property type="protein sequence ID" value="SFQ62595.1"/>
    <property type="molecule type" value="Genomic_DNA"/>
</dbReference>
<proteinExistence type="inferred from homology"/>
<dbReference type="Pfam" id="PF22785">
    <property type="entry name" value="Tc-R-P"/>
    <property type="match status" value="1"/>
</dbReference>
<feature type="domain" description="Tyrosine specific protein phosphatases" evidence="2">
    <location>
        <begin position="121"/>
        <end position="171"/>
    </location>
</feature>
<dbReference type="AlphaFoldDB" id="A0A1I6A1M7"/>
<dbReference type="RefSeq" id="WP_093014831.1">
    <property type="nucleotide sequence ID" value="NZ_FOXV01000014.1"/>
</dbReference>
<dbReference type="PROSITE" id="PS50056">
    <property type="entry name" value="TYR_PHOSPHATASE_2"/>
    <property type="match status" value="1"/>
</dbReference>
<dbReference type="Gene3D" id="3.90.190.10">
    <property type="entry name" value="Protein tyrosine phosphatase superfamily"/>
    <property type="match status" value="1"/>
</dbReference>
<protein>
    <submittedName>
        <fullName evidence="3">Protein tyrosine/serine phosphatase</fullName>
    </submittedName>
</protein>
<keyword evidence="4" id="KW-1185">Reference proteome</keyword>
<dbReference type="Proteomes" id="UP000243106">
    <property type="component" value="Unassembled WGS sequence"/>
</dbReference>